<keyword evidence="2" id="KW-0067">ATP-binding</keyword>
<dbReference type="SMART" id="SM00220">
    <property type="entry name" value="S_TKc"/>
    <property type="match status" value="1"/>
</dbReference>
<evidence type="ECO:0000256" key="1">
    <source>
        <dbReference type="ARBA" id="ARBA00022741"/>
    </source>
</evidence>
<feature type="region of interest" description="Disordered" evidence="3">
    <location>
        <begin position="806"/>
        <end position="832"/>
    </location>
</feature>
<feature type="compositionally biased region" description="Pro residues" evidence="3">
    <location>
        <begin position="816"/>
        <end position="829"/>
    </location>
</feature>
<dbReference type="GO" id="GO:0005524">
    <property type="term" value="F:ATP binding"/>
    <property type="evidence" value="ECO:0007669"/>
    <property type="project" value="UniProtKB-KW"/>
</dbReference>
<proteinExistence type="predicted"/>
<organism evidence="5 6">
    <name type="scientific">Astrephomene gubernaculifera</name>
    <dbReference type="NCBI Taxonomy" id="47775"/>
    <lineage>
        <taxon>Eukaryota</taxon>
        <taxon>Viridiplantae</taxon>
        <taxon>Chlorophyta</taxon>
        <taxon>core chlorophytes</taxon>
        <taxon>Chlorophyceae</taxon>
        <taxon>CS clade</taxon>
        <taxon>Chlamydomonadales</taxon>
        <taxon>Astrephomenaceae</taxon>
        <taxon>Astrephomene</taxon>
    </lineage>
</organism>
<sequence>VVKLCDFGFARHMVSPSSSSLPYGKYGNGNSTSNRHCNVNGSPDGDYHANGCYAVQEDPKTPYTVTRWYRPPEVLVGSSWYGASVDIWSYGCTLAELAIGRPLFPGSSSLDQLHRIMSCLGPLPPHLAATMYDNPGLEPLRAAQSLHDTSNNQHYLHDLRHDYRPNGSAGKGLGMMRLRQRLAKLEPRLFELVATCLTLDPRQRPTVHELLQMPYFWDVGRLLVAGNRDLVRHLPYFRTSASLELLGKPRNVNGNGSGNEASSCLGGGGEAVLPPLPCGNNGGNNNGSASKGNVTKMTAGGNGNMGWSLLPSGRRQTAAGTSTTSSNSNTSTSTTSQTVAAAGQQRRLTVPAPASTIFPTTTAQPPLAATAAAVGSNCHNASSSVRRTTPVPFTATSNSQCSAGTRTVETAASSANGKADVIATTATASGRPRVSITSHSVRTFCSSSSSSGSSCSNSGSIRGNSSSTSTGSTAETAAAATSATTTAATIAAAPPTAAAAATPRALCRAPSYVAKAAIAAAAVHCPSPSHRQQTVSAAPAGIRTAACAMPASGTVCTAKLSSSADAVCTTRGTMTSPRSAAAPLPPVLSCISNPPIPKGKARGCNISNSGCAGGSGGEEGGINNGGGEGGGGGGYSISNGCGGWGSSQSPPLYGSRRPLHDRRTVAFSSSGIELDATAAAPGVNTTSSGSGIYSVCSSSTATTNITTNKRCHQVSSSSSVPLTVFTRFFGFPTPSARHQFLGGGYNTGSSVATVEATAAVAGVPAVATVTIVVSKSAAAAASTATAARTSMISVVDGSTTPACRPMVPAPTSYASPPLPSRSSTPPPPSSLSKDGCLAFCALFRKRSGRSGGG</sequence>
<evidence type="ECO:0000313" key="6">
    <source>
        <dbReference type="Proteomes" id="UP001054857"/>
    </source>
</evidence>
<dbReference type="Pfam" id="PF00069">
    <property type="entry name" value="Pkinase"/>
    <property type="match status" value="1"/>
</dbReference>
<evidence type="ECO:0000256" key="3">
    <source>
        <dbReference type="SAM" id="MobiDB-lite"/>
    </source>
</evidence>
<dbReference type="PROSITE" id="PS50011">
    <property type="entry name" value="PROTEIN_KINASE_DOM"/>
    <property type="match status" value="1"/>
</dbReference>
<dbReference type="Gene3D" id="1.10.510.10">
    <property type="entry name" value="Transferase(Phosphotransferase) domain 1"/>
    <property type="match status" value="1"/>
</dbReference>
<dbReference type="InterPro" id="IPR050117">
    <property type="entry name" value="MAPK"/>
</dbReference>
<dbReference type="EMBL" id="BMAR01000004">
    <property type="protein sequence ID" value="GFR42831.1"/>
    <property type="molecule type" value="Genomic_DNA"/>
</dbReference>
<name>A0AAD3HJG3_9CHLO</name>
<gene>
    <name evidence="5" type="ORF">Agub_g3788</name>
</gene>
<dbReference type="SUPFAM" id="SSF56112">
    <property type="entry name" value="Protein kinase-like (PK-like)"/>
    <property type="match status" value="1"/>
</dbReference>
<reference evidence="5 6" key="1">
    <citation type="journal article" date="2021" name="Sci. Rep.">
        <title>Genome sequencing of the multicellular alga Astrephomene provides insights into convergent evolution of germ-soma differentiation.</title>
        <authorList>
            <person name="Yamashita S."/>
            <person name="Yamamoto K."/>
            <person name="Matsuzaki R."/>
            <person name="Suzuki S."/>
            <person name="Yamaguchi H."/>
            <person name="Hirooka S."/>
            <person name="Minakuchi Y."/>
            <person name="Miyagishima S."/>
            <person name="Kawachi M."/>
            <person name="Toyoda A."/>
            <person name="Nozaki H."/>
        </authorList>
    </citation>
    <scope>NUCLEOTIDE SEQUENCE [LARGE SCALE GENOMIC DNA]</scope>
    <source>
        <strain evidence="5 6">NIES-4017</strain>
    </source>
</reference>
<feature type="region of interest" description="Disordered" evidence="3">
    <location>
        <begin position="283"/>
        <end position="346"/>
    </location>
</feature>
<dbReference type="AlphaFoldDB" id="A0AAD3HJG3"/>
<evidence type="ECO:0000259" key="4">
    <source>
        <dbReference type="PROSITE" id="PS50011"/>
    </source>
</evidence>
<keyword evidence="6" id="KW-1185">Reference proteome</keyword>
<feature type="region of interest" description="Disordered" evidence="3">
    <location>
        <begin position="443"/>
        <end position="472"/>
    </location>
</feature>
<evidence type="ECO:0000256" key="2">
    <source>
        <dbReference type="ARBA" id="ARBA00022840"/>
    </source>
</evidence>
<keyword evidence="1" id="KW-0547">Nucleotide-binding</keyword>
<feature type="non-terminal residue" evidence="5">
    <location>
        <position position="853"/>
    </location>
</feature>
<dbReference type="PANTHER" id="PTHR24055">
    <property type="entry name" value="MITOGEN-ACTIVATED PROTEIN KINASE"/>
    <property type="match status" value="1"/>
</dbReference>
<dbReference type="GO" id="GO:0004672">
    <property type="term" value="F:protein kinase activity"/>
    <property type="evidence" value="ECO:0007669"/>
    <property type="project" value="InterPro"/>
</dbReference>
<feature type="compositionally biased region" description="Low complexity" evidence="3">
    <location>
        <begin position="445"/>
        <end position="472"/>
    </location>
</feature>
<evidence type="ECO:0000313" key="5">
    <source>
        <dbReference type="EMBL" id="GFR42831.1"/>
    </source>
</evidence>
<dbReference type="Proteomes" id="UP001054857">
    <property type="component" value="Unassembled WGS sequence"/>
</dbReference>
<dbReference type="InterPro" id="IPR000719">
    <property type="entry name" value="Prot_kinase_dom"/>
</dbReference>
<protein>
    <recommendedName>
        <fullName evidence="4">Protein kinase domain-containing protein</fullName>
    </recommendedName>
</protein>
<feature type="domain" description="Protein kinase" evidence="4">
    <location>
        <begin position="1"/>
        <end position="216"/>
    </location>
</feature>
<feature type="compositionally biased region" description="Low complexity" evidence="3">
    <location>
        <begin position="321"/>
        <end position="336"/>
    </location>
</feature>
<comment type="caution">
    <text evidence="5">The sequence shown here is derived from an EMBL/GenBank/DDBJ whole genome shotgun (WGS) entry which is preliminary data.</text>
</comment>
<accession>A0AAD3HJG3</accession>
<dbReference type="InterPro" id="IPR011009">
    <property type="entry name" value="Kinase-like_dom_sf"/>
</dbReference>